<dbReference type="AlphaFoldDB" id="A0A2M4CBQ1"/>
<protein>
    <submittedName>
        <fullName evidence="1">Putative secreted protein</fullName>
    </submittedName>
</protein>
<organism evidence="1">
    <name type="scientific">Anopheles marajoara</name>
    <dbReference type="NCBI Taxonomy" id="58244"/>
    <lineage>
        <taxon>Eukaryota</taxon>
        <taxon>Metazoa</taxon>
        <taxon>Ecdysozoa</taxon>
        <taxon>Arthropoda</taxon>
        <taxon>Hexapoda</taxon>
        <taxon>Insecta</taxon>
        <taxon>Pterygota</taxon>
        <taxon>Neoptera</taxon>
        <taxon>Endopterygota</taxon>
        <taxon>Diptera</taxon>
        <taxon>Nematocera</taxon>
        <taxon>Culicoidea</taxon>
        <taxon>Culicidae</taxon>
        <taxon>Anophelinae</taxon>
        <taxon>Anopheles</taxon>
    </lineage>
</organism>
<dbReference type="EMBL" id="GGFJ01013635">
    <property type="protein sequence ID" value="MBW62776.1"/>
    <property type="molecule type" value="Transcribed_RNA"/>
</dbReference>
<accession>A0A2M4CBQ1</accession>
<reference evidence="1" key="1">
    <citation type="submission" date="2018-01" db="EMBL/GenBank/DDBJ databases">
        <title>An insight into the sialome of Amazonian anophelines.</title>
        <authorList>
            <person name="Ribeiro J.M."/>
            <person name="Scarpassa V."/>
            <person name="Calvo E."/>
        </authorList>
    </citation>
    <scope>NUCLEOTIDE SEQUENCE</scope>
    <source>
        <tissue evidence="1">Salivary glands</tissue>
    </source>
</reference>
<evidence type="ECO:0000313" key="1">
    <source>
        <dbReference type="EMBL" id="MBW62776.1"/>
    </source>
</evidence>
<name>A0A2M4CBQ1_9DIPT</name>
<sequence length="79" mass="9226">MVLTLRMKNSFQLPLMVLALLYSLCKHRGRVLFLVEKFLFNHSSRLALLSRLVVSSSYYNFTNIKINLKRQISYLCLSA</sequence>
<proteinExistence type="predicted"/>